<sequence>QFLGSLFPVKDDKPLLDAIEAVLNSCRSYRAVLEVPLPKTLADLRRNVKFRKIHEAVALLQALIIQRHEAKTESFMYTFICFSNTVEQLRSTIYIPASIALCQENQ</sequence>
<accession>J9F9M5</accession>
<name>J9F9M5_WUCBA</name>
<feature type="non-terminal residue" evidence="1">
    <location>
        <position position="1"/>
    </location>
</feature>
<proteinExistence type="predicted"/>
<dbReference type="AlphaFoldDB" id="J9F9M5"/>
<evidence type="ECO:0000313" key="1">
    <source>
        <dbReference type="EMBL" id="EJW84034.1"/>
    </source>
</evidence>
<gene>
    <name evidence="1" type="ORF">WUBG_05059</name>
</gene>
<comment type="caution">
    <text evidence="1">The sequence shown here is derived from an EMBL/GenBank/DDBJ whole genome shotgun (WGS) entry which is preliminary data.</text>
</comment>
<evidence type="ECO:0000313" key="2">
    <source>
        <dbReference type="Proteomes" id="UP000004810"/>
    </source>
</evidence>
<dbReference type="Proteomes" id="UP000004810">
    <property type="component" value="Unassembled WGS sequence"/>
</dbReference>
<dbReference type="EMBL" id="ADBV01001859">
    <property type="protein sequence ID" value="EJW84034.1"/>
    <property type="molecule type" value="Genomic_DNA"/>
</dbReference>
<protein>
    <submittedName>
        <fullName evidence="1">Uncharacterized protein</fullName>
    </submittedName>
</protein>
<organism evidence="1 2">
    <name type="scientific">Wuchereria bancrofti</name>
    <dbReference type="NCBI Taxonomy" id="6293"/>
    <lineage>
        <taxon>Eukaryota</taxon>
        <taxon>Metazoa</taxon>
        <taxon>Ecdysozoa</taxon>
        <taxon>Nematoda</taxon>
        <taxon>Chromadorea</taxon>
        <taxon>Rhabditida</taxon>
        <taxon>Spirurina</taxon>
        <taxon>Spiruromorpha</taxon>
        <taxon>Filarioidea</taxon>
        <taxon>Onchocercidae</taxon>
        <taxon>Wuchereria</taxon>
    </lineage>
</organism>
<reference evidence="2" key="1">
    <citation type="submission" date="2012-08" db="EMBL/GenBank/DDBJ databases">
        <title>The Genome Sequence of Wuchereria bancrofti.</title>
        <authorList>
            <person name="Nutman T.B."/>
            <person name="Fink D.L."/>
            <person name="Russ C."/>
            <person name="Young S."/>
            <person name="Zeng Q."/>
            <person name="Koehrsen M."/>
            <person name="Alvarado L."/>
            <person name="Berlin A."/>
            <person name="Chapman S.B."/>
            <person name="Chen Z."/>
            <person name="Freedman E."/>
            <person name="Gellesch M."/>
            <person name="Goldberg J."/>
            <person name="Griggs A."/>
            <person name="Gujja S."/>
            <person name="Heilman E.R."/>
            <person name="Heiman D."/>
            <person name="Hepburn T."/>
            <person name="Howarth C."/>
            <person name="Jen D."/>
            <person name="Larson L."/>
            <person name="Lewis B."/>
            <person name="Mehta T."/>
            <person name="Park D."/>
            <person name="Pearson M."/>
            <person name="Roberts A."/>
            <person name="Saif S."/>
            <person name="Shea T."/>
            <person name="Shenoy N."/>
            <person name="Sisk P."/>
            <person name="Stolte C."/>
            <person name="Sykes S."/>
            <person name="Walk T."/>
            <person name="White J."/>
            <person name="Yandava C."/>
            <person name="Haas B."/>
            <person name="Henn M.R."/>
            <person name="Nusbaum C."/>
            <person name="Birren B."/>
        </authorList>
    </citation>
    <scope>NUCLEOTIDE SEQUENCE [LARGE SCALE GENOMIC DNA]</scope>
    <source>
        <strain evidence="2">NA</strain>
    </source>
</reference>